<proteinExistence type="predicted"/>
<evidence type="ECO:0000256" key="3">
    <source>
        <dbReference type="SAM" id="SignalP"/>
    </source>
</evidence>
<evidence type="ECO:0000256" key="2">
    <source>
        <dbReference type="SAM" id="Phobius"/>
    </source>
</evidence>
<reference evidence="5" key="1">
    <citation type="submission" date="2025-08" db="UniProtKB">
        <authorList>
            <consortium name="RefSeq"/>
        </authorList>
    </citation>
    <scope>IDENTIFICATION</scope>
</reference>
<gene>
    <name evidence="5" type="primary">LOC110977404</name>
</gene>
<evidence type="ECO:0000256" key="1">
    <source>
        <dbReference type="SAM" id="MobiDB-lite"/>
    </source>
</evidence>
<accession>A0A8B7Y4D7</accession>
<feature type="region of interest" description="Disordered" evidence="1">
    <location>
        <begin position="489"/>
        <end position="527"/>
    </location>
</feature>
<evidence type="ECO:0000313" key="5">
    <source>
        <dbReference type="RefSeq" id="XP_022087190.1"/>
    </source>
</evidence>
<organism evidence="4 5">
    <name type="scientific">Acanthaster planci</name>
    <name type="common">Crown-of-thorns starfish</name>
    <dbReference type="NCBI Taxonomy" id="133434"/>
    <lineage>
        <taxon>Eukaryota</taxon>
        <taxon>Metazoa</taxon>
        <taxon>Echinodermata</taxon>
        <taxon>Eleutherozoa</taxon>
        <taxon>Asterozoa</taxon>
        <taxon>Asteroidea</taxon>
        <taxon>Valvatacea</taxon>
        <taxon>Valvatida</taxon>
        <taxon>Acanthasteridae</taxon>
        <taxon>Acanthaster</taxon>
    </lineage>
</organism>
<keyword evidence="2" id="KW-0472">Membrane</keyword>
<dbReference type="RefSeq" id="XP_022087190.1">
    <property type="nucleotide sequence ID" value="XM_022231498.1"/>
</dbReference>
<dbReference type="KEGG" id="aplc:110977404"/>
<evidence type="ECO:0000313" key="4">
    <source>
        <dbReference type="Proteomes" id="UP000694845"/>
    </source>
</evidence>
<dbReference type="OrthoDB" id="6125709at2759"/>
<dbReference type="GeneID" id="110977404"/>
<dbReference type="AlphaFoldDB" id="A0A8B7Y4D7"/>
<feature type="transmembrane region" description="Helical" evidence="2">
    <location>
        <begin position="530"/>
        <end position="555"/>
    </location>
</feature>
<sequence>MKLHVILTSSVLLCAWVLLSILQTAEATYQPECDTLDEAVRQINQAQSQLGSVNASINCTRNAACDGFSCVLPFQGQRTELRVKLHPCDDPPQMFLLVQDPDTSLPYIQETVTRGDTYTIPGLHYDFSFLELDVAVQVQFGKVSEGLEIGLSLVFLADDAMIFDVPILSPIVIKTPPCSTQGPGQSVQCQRMQELVSGLTPPSGFQCAREDDCKGLRCVGTIDFGFVSYEITAKSVLDSCTDPISYNITIQDVNGAHVWFHPFIHSETVPVDAIGLPQGIEANLTVLMDPFTDDIDYLLTTIKLIIRTPLSPQPIIETFIENGRMPIPPCDHPMTTPVSRPPTSLTPLPGAGDECATWQAISDGIRDDPVFAGNMVCGVNNSPCDGIVCNLTSDGRLFVFKLTLFHCEAPVRLLFSIDDEPSFVYHVATNITDVAVVAIDHIVQDGELKFFVMRRSSEAVELAVALKLPTSDGIIAVPLVQDRIIPVQPCRPQSTQNPSGPMTQEPSKSPTGRPGDDGKPDNSPQSKTSAAIIGAVVGVVAVVVVIAVVLALVWYRRRSRKPHDEINLVENTSVQA</sequence>
<feature type="signal peptide" evidence="3">
    <location>
        <begin position="1"/>
        <end position="27"/>
    </location>
</feature>
<keyword evidence="4" id="KW-1185">Reference proteome</keyword>
<protein>
    <submittedName>
        <fullName evidence="5">Uncharacterized protein LOC110977404 isoform X1</fullName>
    </submittedName>
</protein>
<feature type="chain" id="PRO_5034355869" evidence="3">
    <location>
        <begin position="28"/>
        <end position="576"/>
    </location>
</feature>
<dbReference type="Proteomes" id="UP000694845">
    <property type="component" value="Unplaced"/>
</dbReference>
<name>A0A8B7Y4D7_ACAPL</name>
<keyword evidence="3" id="KW-0732">Signal</keyword>
<feature type="compositionally biased region" description="Polar residues" evidence="1">
    <location>
        <begin position="491"/>
        <end position="510"/>
    </location>
</feature>
<keyword evidence="2" id="KW-0812">Transmembrane</keyword>
<keyword evidence="2" id="KW-1133">Transmembrane helix</keyword>